<feature type="transmembrane region" description="Helical" evidence="1">
    <location>
        <begin position="140"/>
        <end position="158"/>
    </location>
</feature>
<reference evidence="2 3" key="1">
    <citation type="journal article" date="2015" name="Nature">
        <title>rRNA introns, odd ribosomes, and small enigmatic genomes across a large radiation of phyla.</title>
        <authorList>
            <person name="Brown C.T."/>
            <person name="Hug L.A."/>
            <person name="Thomas B.C."/>
            <person name="Sharon I."/>
            <person name="Castelle C.J."/>
            <person name="Singh A."/>
            <person name="Wilkins M.J."/>
            <person name="Williams K.H."/>
            <person name="Banfield J.F."/>
        </authorList>
    </citation>
    <scope>NUCLEOTIDE SEQUENCE [LARGE SCALE GENOMIC DNA]</scope>
</reference>
<proteinExistence type="predicted"/>
<feature type="transmembrane region" description="Helical" evidence="1">
    <location>
        <begin position="91"/>
        <end position="109"/>
    </location>
</feature>
<evidence type="ECO:0008006" key="4">
    <source>
        <dbReference type="Google" id="ProtNLM"/>
    </source>
</evidence>
<name>A0A0G0JVS0_9BACT</name>
<feature type="transmembrane region" description="Helical" evidence="1">
    <location>
        <begin position="248"/>
        <end position="267"/>
    </location>
</feature>
<feature type="transmembrane region" description="Helical" evidence="1">
    <location>
        <begin position="209"/>
        <end position="227"/>
    </location>
</feature>
<feature type="transmembrane region" description="Helical" evidence="1">
    <location>
        <begin position="279"/>
        <end position="299"/>
    </location>
</feature>
<organism evidence="2 3">
    <name type="scientific">Candidatus Daviesbacteria bacterium GW2011_GWA2_38_24</name>
    <dbReference type="NCBI Taxonomy" id="1618422"/>
    <lineage>
        <taxon>Bacteria</taxon>
        <taxon>Candidatus Daviesiibacteriota</taxon>
    </lineage>
</organism>
<feature type="transmembrane region" description="Helical" evidence="1">
    <location>
        <begin position="170"/>
        <end position="197"/>
    </location>
</feature>
<keyword evidence="1" id="KW-0472">Membrane</keyword>
<gene>
    <name evidence="2" type="ORF">US86_C0001G0112</name>
</gene>
<dbReference type="AlphaFoldDB" id="A0A0G0JVS0"/>
<evidence type="ECO:0000313" key="3">
    <source>
        <dbReference type="Proteomes" id="UP000034235"/>
    </source>
</evidence>
<protein>
    <recommendedName>
        <fullName evidence="4">Glycosyltransferase RgtA/B/C/D-like domain-containing protein</fullName>
    </recommendedName>
</protein>
<keyword evidence="1" id="KW-0812">Transmembrane</keyword>
<evidence type="ECO:0000256" key="1">
    <source>
        <dbReference type="SAM" id="Phobius"/>
    </source>
</evidence>
<keyword evidence="1" id="KW-1133">Transmembrane helix</keyword>
<dbReference type="EMBL" id="LBUP01000001">
    <property type="protein sequence ID" value="KKQ67185.1"/>
    <property type="molecule type" value="Genomic_DNA"/>
</dbReference>
<sequence length="492" mass="56882">MKIKDLIFVIATLLVGLFSYSFNLRETYLFAGDTARDAFKAIKIWQDKEITLTGPPISFTEHTIREAYLGSLYLYIAILGLLVSKWDVLGIVLPNTVFFTLSIPLFYILSFKFLSTFKQRVFATILYSLSPLTITHARSFWNPNLIIPFSVLFWYLILKISRNIKHQVSFYLLAGVVAGIMFNLHYLVIIPIVIYLITLFVAKHFLKSLSVSAGLFIGTLPTIIFEIKNNFYLTSAMLFNMSRSEGSLSLNLIDWLYYFLNIFWSIFGLKKSEIDFPTVFAIDLNILAFFTVLIIVLSLVKSKFKEANKYFLYYPMFIVAFFVTIYFSAAQPLRIRYLFSIYPILISAITTILWKLNIKYLTFLFLIPVILSSSKILFEKPDFERGFLNLRNIEKICKVIVDDNPTGGYNITESLRGDARALSYRFCLQRDAKIKPQDILSYSNLDALYVVSTSLEKAIEEKRWEFVEPTSYLKLQNTQVAEGVKIYKFARQ</sequence>
<feature type="transmembrane region" description="Helical" evidence="1">
    <location>
        <begin position="311"/>
        <end position="329"/>
    </location>
</feature>
<feature type="transmembrane region" description="Helical" evidence="1">
    <location>
        <begin position="67"/>
        <end position="84"/>
    </location>
</feature>
<evidence type="ECO:0000313" key="2">
    <source>
        <dbReference type="EMBL" id="KKQ67185.1"/>
    </source>
</evidence>
<feature type="transmembrane region" description="Helical" evidence="1">
    <location>
        <begin position="361"/>
        <end position="378"/>
    </location>
</feature>
<feature type="transmembrane region" description="Helical" evidence="1">
    <location>
        <begin position="335"/>
        <end position="354"/>
    </location>
</feature>
<comment type="caution">
    <text evidence="2">The sequence shown here is derived from an EMBL/GenBank/DDBJ whole genome shotgun (WGS) entry which is preliminary data.</text>
</comment>
<dbReference type="Proteomes" id="UP000034235">
    <property type="component" value="Unassembled WGS sequence"/>
</dbReference>
<accession>A0A0G0JVS0</accession>